<dbReference type="Gene3D" id="3.90.1200.10">
    <property type="match status" value="1"/>
</dbReference>
<dbReference type="Proteomes" id="UP000789833">
    <property type="component" value="Unassembled WGS sequence"/>
</dbReference>
<dbReference type="PANTHER" id="PTHR21064">
    <property type="entry name" value="AMINOGLYCOSIDE PHOSPHOTRANSFERASE DOMAIN-CONTAINING PROTEIN-RELATED"/>
    <property type="match status" value="1"/>
</dbReference>
<evidence type="ECO:0000259" key="2">
    <source>
        <dbReference type="Pfam" id="PF01636"/>
    </source>
</evidence>
<dbReference type="InterPro" id="IPR050249">
    <property type="entry name" value="Pseudomonas-type_ThrB"/>
</dbReference>
<reference evidence="3 4" key="1">
    <citation type="submission" date="2021-10" db="EMBL/GenBank/DDBJ databases">
        <authorList>
            <person name="Criscuolo A."/>
        </authorList>
    </citation>
    <scope>NUCLEOTIDE SEQUENCE [LARGE SCALE GENOMIC DNA]</scope>
    <source>
        <strain evidence="4">CIP 111883</strain>
    </source>
</reference>
<dbReference type="InterPro" id="IPR002575">
    <property type="entry name" value="Aminoglycoside_PTrfase"/>
</dbReference>
<evidence type="ECO:0000313" key="4">
    <source>
        <dbReference type="Proteomes" id="UP000789833"/>
    </source>
</evidence>
<protein>
    <recommendedName>
        <fullName evidence="2">Aminoglycoside phosphotransferase domain-containing protein</fullName>
    </recommendedName>
</protein>
<keyword evidence="4" id="KW-1185">Reference proteome</keyword>
<dbReference type="Pfam" id="PF01636">
    <property type="entry name" value="APH"/>
    <property type="match status" value="1"/>
</dbReference>
<organism evidence="3 4">
    <name type="scientific">Sutcliffiella rhizosphaerae</name>
    <dbReference type="NCBI Taxonomy" id="2880967"/>
    <lineage>
        <taxon>Bacteria</taxon>
        <taxon>Bacillati</taxon>
        <taxon>Bacillota</taxon>
        <taxon>Bacilli</taxon>
        <taxon>Bacillales</taxon>
        <taxon>Bacillaceae</taxon>
        <taxon>Sutcliffiella</taxon>
    </lineage>
</organism>
<proteinExistence type="inferred from homology"/>
<comment type="caution">
    <text evidence="3">The sequence shown here is derived from an EMBL/GenBank/DDBJ whole genome shotgun (WGS) entry which is preliminary data.</text>
</comment>
<dbReference type="InterPro" id="IPR011009">
    <property type="entry name" value="Kinase-like_dom_sf"/>
</dbReference>
<dbReference type="EMBL" id="CAKJTJ010000019">
    <property type="protein sequence ID" value="CAG9622295.1"/>
    <property type="molecule type" value="Genomic_DNA"/>
</dbReference>
<dbReference type="SUPFAM" id="SSF56112">
    <property type="entry name" value="Protein kinase-like (PK-like)"/>
    <property type="match status" value="1"/>
</dbReference>
<feature type="domain" description="Aminoglycoside phosphotransferase" evidence="2">
    <location>
        <begin position="42"/>
        <end position="253"/>
    </location>
</feature>
<gene>
    <name evidence="3" type="ORF">BACCIP111883_03086</name>
</gene>
<dbReference type="RefSeq" id="WP_230502623.1">
    <property type="nucleotide sequence ID" value="NZ_CAKJTJ010000019.1"/>
</dbReference>
<sequence length="357" mass="41967">MIHKEVVKIADDYLLSIITKLYGLNSYQINSINAHDGGRNVAYSCENQGENDKIIRIAFLPDRKREDFISELEYVRFLYDGGGSVSNVVNSRNGNLLEEVVYDGHRYFVCVFEKARGKLFWENGYRYREGVPLTEYFYNCGQTLGKLHKLSKEYTPVHKRYSFFEKYNADYINQLIPGSLTLLKEKMIDLLKTLEGMDRARESFGMVHFDYNDGNYMIDFTTGQITVFDFDNSCFFWYLYDLANVWANGCGWIRFEKDVEKRQKFMKNYFETVLAGYKSETEIDEAMLEKLPLFIKVTVMENIIDTFEVMHNSGEKPECDEELAYLIKCMEDDIPHKGFFDEIYSSIEPFVYKKRNI</sequence>
<accession>A0ABM8YQV5</accession>
<evidence type="ECO:0000313" key="3">
    <source>
        <dbReference type="EMBL" id="CAG9622295.1"/>
    </source>
</evidence>
<comment type="similarity">
    <text evidence="1">Belongs to the pseudomonas-type ThrB family.</text>
</comment>
<evidence type="ECO:0000256" key="1">
    <source>
        <dbReference type="ARBA" id="ARBA00038240"/>
    </source>
</evidence>
<name>A0ABM8YQV5_9BACI</name>
<dbReference type="PANTHER" id="PTHR21064:SF6">
    <property type="entry name" value="AMINOGLYCOSIDE PHOSPHOTRANSFERASE DOMAIN-CONTAINING PROTEIN"/>
    <property type="match status" value="1"/>
</dbReference>